<dbReference type="Pfam" id="PF00270">
    <property type="entry name" value="DEAD"/>
    <property type="match status" value="1"/>
</dbReference>
<dbReference type="PANTHER" id="PTHR47959">
    <property type="entry name" value="ATP-DEPENDENT RNA HELICASE RHLE-RELATED"/>
    <property type="match status" value="1"/>
</dbReference>
<keyword evidence="5 12" id="KW-0378">Hydrolase</keyword>
<feature type="domain" description="Helicase ATP-binding" evidence="14">
    <location>
        <begin position="70"/>
        <end position="242"/>
    </location>
</feature>
<dbReference type="InterPro" id="IPR001650">
    <property type="entry name" value="Helicase_C-like"/>
</dbReference>
<gene>
    <name evidence="17" type="ORF">J437_LFUL011229</name>
</gene>
<evidence type="ECO:0000256" key="3">
    <source>
        <dbReference type="ARBA" id="ARBA00012552"/>
    </source>
</evidence>
<dbReference type="InterPro" id="IPR014001">
    <property type="entry name" value="Helicase_ATP-bd"/>
</dbReference>
<dbReference type="Proteomes" id="UP000792457">
    <property type="component" value="Unassembled WGS sequence"/>
</dbReference>
<dbReference type="InterPro" id="IPR027417">
    <property type="entry name" value="P-loop_NTPase"/>
</dbReference>
<feature type="short sequence motif" description="Q motif" evidence="11">
    <location>
        <begin position="39"/>
        <end position="67"/>
    </location>
</feature>
<feature type="region of interest" description="Disordered" evidence="13">
    <location>
        <begin position="1"/>
        <end position="36"/>
    </location>
</feature>
<dbReference type="AlphaFoldDB" id="A0A8K0KH98"/>
<keyword evidence="9" id="KW-0539">Nucleus</keyword>
<organism evidence="17 18">
    <name type="scientific">Ladona fulva</name>
    <name type="common">Scarce chaser dragonfly</name>
    <name type="synonym">Libellula fulva</name>
    <dbReference type="NCBI Taxonomy" id="123851"/>
    <lineage>
        <taxon>Eukaryota</taxon>
        <taxon>Metazoa</taxon>
        <taxon>Ecdysozoa</taxon>
        <taxon>Arthropoda</taxon>
        <taxon>Hexapoda</taxon>
        <taxon>Insecta</taxon>
        <taxon>Pterygota</taxon>
        <taxon>Palaeoptera</taxon>
        <taxon>Odonata</taxon>
        <taxon>Epiprocta</taxon>
        <taxon>Anisoptera</taxon>
        <taxon>Libelluloidea</taxon>
        <taxon>Libellulidae</taxon>
        <taxon>Ladona</taxon>
    </lineage>
</organism>
<evidence type="ECO:0000256" key="8">
    <source>
        <dbReference type="ARBA" id="ARBA00022884"/>
    </source>
</evidence>
<dbReference type="InterPro" id="IPR000629">
    <property type="entry name" value="RNA-helicase_DEAD-box_CS"/>
</dbReference>
<evidence type="ECO:0000313" key="17">
    <source>
        <dbReference type="EMBL" id="KAG8232288.1"/>
    </source>
</evidence>
<dbReference type="CDD" id="cd18787">
    <property type="entry name" value="SF2_C_DEAD"/>
    <property type="match status" value="1"/>
</dbReference>
<sequence length="750" mass="84446">MPESESFIVGFGDPDEADDIDKKNAHSSKSKKTTGKKVGGFQGMGLCFPLLKGIQKRGYKIPTPIQRKTIPLVLEGRDVVAMARTGSGKTACFLIPLFEKLKAHSAKTGARALILSPTRELAFQTHRFIKELGKFMDLKSALILGGDSMEQQFDALHGSPDIIVATPGRFLHVCVEMDLKLNSMEYVVFDEADRLFEMGFGEQLQEILARLPDSRQTVLFSATLPKLLVEFARAGLTDPVLLRLDVDTKIPETLSLGFIFCSSEEKESALLALLHFAVPEDSKTAIFVPTKHHVDYLNLLLTNAGFLATYVYSDLDPSARKINAAKFLTGKAKILVVTDVAARGIDIPSLDTVINFNFPPKPKLFVHRVGRCARAGRSGTAFSLVSKEEQPYLLDLHLFLGRPLVLAPLQSTSSNDKWESGTMGRVPRELIEEENVELINWHNNSSELVSMKKVCANAYGQYLRSRPRASNDSVRRSKELILKEIGVHPAFIKSRKDKSSGSKNSYLSDTYLESSNRLSFLEQVRNYHPQGTVFELGQKSDAEVCAIMRKKRGAHDDIVKAYRQKVEKGKADEEKSNTMEKNVKLAESNADEIDEAFKEVITSKKRKLSTSYNAHQYELELQADNEEGQKVRHRLKKWDRKKKKMVGVEEKSVRKIRTESGVWIPATYRRGIYEQWKVKSKVDDADEADSDKEEGDAPQNFPKKRAKGTKKKGGRGRNELKRPEQILKSREIKMKQEMRKKGKRKGKKKK</sequence>
<name>A0A8K0KH98_LADFU</name>
<keyword evidence="4 12" id="KW-0547">Nucleotide-binding</keyword>
<dbReference type="FunFam" id="3.40.50.300:FF:000865">
    <property type="entry name" value="ATP-dependent RNA helicase DDX54"/>
    <property type="match status" value="1"/>
</dbReference>
<evidence type="ECO:0000256" key="7">
    <source>
        <dbReference type="ARBA" id="ARBA00022840"/>
    </source>
</evidence>
<keyword evidence="18" id="KW-1185">Reference proteome</keyword>
<dbReference type="Pfam" id="PF08147">
    <property type="entry name" value="DBP10CT"/>
    <property type="match status" value="1"/>
</dbReference>
<reference evidence="17" key="2">
    <citation type="submission" date="2017-10" db="EMBL/GenBank/DDBJ databases">
        <title>Ladona fulva Genome sequencing and assembly.</title>
        <authorList>
            <person name="Murali S."/>
            <person name="Richards S."/>
            <person name="Bandaranaike D."/>
            <person name="Bellair M."/>
            <person name="Blankenburg K."/>
            <person name="Chao H."/>
            <person name="Dinh H."/>
            <person name="Doddapaneni H."/>
            <person name="Dugan-Rocha S."/>
            <person name="Elkadiri S."/>
            <person name="Gnanaolivu R."/>
            <person name="Hernandez B."/>
            <person name="Skinner E."/>
            <person name="Javaid M."/>
            <person name="Lee S."/>
            <person name="Li M."/>
            <person name="Ming W."/>
            <person name="Munidasa M."/>
            <person name="Muniz J."/>
            <person name="Nguyen L."/>
            <person name="Hughes D."/>
            <person name="Osuji N."/>
            <person name="Pu L.-L."/>
            <person name="Puazo M."/>
            <person name="Qu C."/>
            <person name="Quiroz J."/>
            <person name="Raj R."/>
            <person name="Weissenberger G."/>
            <person name="Xin Y."/>
            <person name="Zou X."/>
            <person name="Han Y."/>
            <person name="Worley K."/>
            <person name="Muzny D."/>
            <person name="Gibbs R."/>
        </authorList>
    </citation>
    <scope>NUCLEOTIDE SEQUENCE</scope>
    <source>
        <strain evidence="17">Sampled in the wild</strain>
    </source>
</reference>
<dbReference type="EC" id="3.6.4.13" evidence="3"/>
<evidence type="ECO:0000259" key="15">
    <source>
        <dbReference type="PROSITE" id="PS51194"/>
    </source>
</evidence>
<dbReference type="SMART" id="SM00487">
    <property type="entry name" value="DEXDc"/>
    <property type="match status" value="1"/>
</dbReference>
<dbReference type="SMART" id="SM01123">
    <property type="entry name" value="DBP10CT"/>
    <property type="match status" value="1"/>
</dbReference>
<evidence type="ECO:0000256" key="9">
    <source>
        <dbReference type="ARBA" id="ARBA00023242"/>
    </source>
</evidence>
<dbReference type="PROSITE" id="PS51192">
    <property type="entry name" value="HELICASE_ATP_BIND_1"/>
    <property type="match status" value="1"/>
</dbReference>
<feature type="region of interest" description="Disordered" evidence="13">
    <location>
        <begin position="681"/>
        <end position="750"/>
    </location>
</feature>
<comment type="subcellular location">
    <subcellularLocation>
        <location evidence="1">Nucleus</location>
        <location evidence="1">Nucleolus</location>
    </subcellularLocation>
</comment>
<evidence type="ECO:0000256" key="1">
    <source>
        <dbReference type="ARBA" id="ARBA00004604"/>
    </source>
</evidence>
<evidence type="ECO:0000259" key="16">
    <source>
        <dbReference type="PROSITE" id="PS51195"/>
    </source>
</evidence>
<keyword evidence="6 12" id="KW-0347">Helicase</keyword>
<feature type="compositionally biased region" description="Basic residues" evidence="13">
    <location>
        <begin position="740"/>
        <end position="750"/>
    </location>
</feature>
<dbReference type="PROSITE" id="PS00039">
    <property type="entry name" value="DEAD_ATP_HELICASE"/>
    <property type="match status" value="1"/>
</dbReference>
<evidence type="ECO:0000256" key="4">
    <source>
        <dbReference type="ARBA" id="ARBA00022741"/>
    </source>
</evidence>
<dbReference type="InterPro" id="IPR012541">
    <property type="entry name" value="DBP10_C"/>
</dbReference>
<evidence type="ECO:0000259" key="14">
    <source>
        <dbReference type="PROSITE" id="PS51192"/>
    </source>
</evidence>
<dbReference type="InterPro" id="IPR050079">
    <property type="entry name" value="DEAD_box_RNA_helicase"/>
</dbReference>
<dbReference type="GO" id="GO:0005524">
    <property type="term" value="F:ATP binding"/>
    <property type="evidence" value="ECO:0007669"/>
    <property type="project" value="UniProtKB-KW"/>
</dbReference>
<protein>
    <recommendedName>
        <fullName evidence="3">RNA helicase</fullName>
        <ecNumber evidence="3">3.6.4.13</ecNumber>
    </recommendedName>
</protein>
<evidence type="ECO:0000256" key="13">
    <source>
        <dbReference type="SAM" id="MobiDB-lite"/>
    </source>
</evidence>
<dbReference type="GO" id="GO:0003724">
    <property type="term" value="F:RNA helicase activity"/>
    <property type="evidence" value="ECO:0007669"/>
    <property type="project" value="UniProtKB-EC"/>
</dbReference>
<dbReference type="SUPFAM" id="SSF52540">
    <property type="entry name" value="P-loop containing nucleoside triphosphate hydrolases"/>
    <property type="match status" value="2"/>
</dbReference>
<dbReference type="GO" id="GO:0005829">
    <property type="term" value="C:cytosol"/>
    <property type="evidence" value="ECO:0007669"/>
    <property type="project" value="TreeGrafter"/>
</dbReference>
<dbReference type="PROSITE" id="PS51195">
    <property type="entry name" value="Q_MOTIF"/>
    <property type="match status" value="1"/>
</dbReference>
<evidence type="ECO:0000256" key="10">
    <source>
        <dbReference type="ARBA" id="ARBA00047984"/>
    </source>
</evidence>
<keyword evidence="7 12" id="KW-0067">ATP-binding</keyword>
<feature type="compositionally biased region" description="Basic residues" evidence="13">
    <location>
        <begin position="702"/>
        <end position="715"/>
    </location>
</feature>
<dbReference type="GO" id="GO:0010468">
    <property type="term" value="P:regulation of gene expression"/>
    <property type="evidence" value="ECO:0007669"/>
    <property type="project" value="UniProtKB-ARBA"/>
</dbReference>
<comment type="similarity">
    <text evidence="2">Belongs to the DEAD box helicase family. DDX54/DBP10 subfamily.</text>
</comment>
<evidence type="ECO:0000313" key="18">
    <source>
        <dbReference type="Proteomes" id="UP000792457"/>
    </source>
</evidence>
<comment type="caution">
    <text evidence="17">The sequence shown here is derived from an EMBL/GenBank/DDBJ whole genome shotgun (WGS) entry which is preliminary data.</text>
</comment>
<dbReference type="PROSITE" id="PS51194">
    <property type="entry name" value="HELICASE_CTER"/>
    <property type="match status" value="1"/>
</dbReference>
<dbReference type="SMART" id="SM00490">
    <property type="entry name" value="HELICc"/>
    <property type="match status" value="1"/>
</dbReference>
<proteinExistence type="inferred from homology"/>
<accession>A0A8K0KH98</accession>
<dbReference type="CDD" id="cd17959">
    <property type="entry name" value="DEADc_DDX54"/>
    <property type="match status" value="1"/>
</dbReference>
<evidence type="ECO:0000256" key="5">
    <source>
        <dbReference type="ARBA" id="ARBA00022801"/>
    </source>
</evidence>
<dbReference type="Pfam" id="PF00271">
    <property type="entry name" value="Helicase_C"/>
    <property type="match status" value="1"/>
</dbReference>
<feature type="compositionally biased region" description="Acidic residues" evidence="13">
    <location>
        <begin position="684"/>
        <end position="696"/>
    </location>
</feature>
<dbReference type="OrthoDB" id="10261375at2759"/>
<dbReference type="InterPro" id="IPR014014">
    <property type="entry name" value="RNA_helicase_DEAD_Q_motif"/>
</dbReference>
<dbReference type="GO" id="GO:0016787">
    <property type="term" value="F:hydrolase activity"/>
    <property type="evidence" value="ECO:0007669"/>
    <property type="project" value="UniProtKB-KW"/>
</dbReference>
<dbReference type="PANTHER" id="PTHR47959:SF8">
    <property type="entry name" value="RNA HELICASE"/>
    <property type="match status" value="1"/>
</dbReference>
<reference evidence="17" key="1">
    <citation type="submission" date="2013-04" db="EMBL/GenBank/DDBJ databases">
        <authorList>
            <person name="Qu J."/>
            <person name="Murali S.C."/>
            <person name="Bandaranaike D."/>
            <person name="Bellair M."/>
            <person name="Blankenburg K."/>
            <person name="Chao H."/>
            <person name="Dinh H."/>
            <person name="Doddapaneni H."/>
            <person name="Downs B."/>
            <person name="Dugan-Rocha S."/>
            <person name="Elkadiri S."/>
            <person name="Gnanaolivu R.D."/>
            <person name="Hernandez B."/>
            <person name="Javaid M."/>
            <person name="Jayaseelan J.C."/>
            <person name="Lee S."/>
            <person name="Li M."/>
            <person name="Ming W."/>
            <person name="Munidasa M."/>
            <person name="Muniz J."/>
            <person name="Nguyen L."/>
            <person name="Ongeri F."/>
            <person name="Osuji N."/>
            <person name="Pu L.-L."/>
            <person name="Puazo M."/>
            <person name="Qu C."/>
            <person name="Quiroz J."/>
            <person name="Raj R."/>
            <person name="Weissenberger G."/>
            <person name="Xin Y."/>
            <person name="Zou X."/>
            <person name="Han Y."/>
            <person name="Richards S."/>
            <person name="Worley K."/>
            <person name="Muzny D."/>
            <person name="Gibbs R."/>
        </authorList>
    </citation>
    <scope>NUCLEOTIDE SEQUENCE</scope>
    <source>
        <strain evidence="17">Sampled in the wild</strain>
    </source>
</reference>
<dbReference type="InterPro" id="IPR011545">
    <property type="entry name" value="DEAD/DEAH_box_helicase_dom"/>
</dbReference>
<dbReference type="GO" id="GO:0003723">
    <property type="term" value="F:RNA binding"/>
    <property type="evidence" value="ECO:0007669"/>
    <property type="project" value="UniProtKB-KW"/>
</dbReference>
<dbReference type="InterPro" id="IPR033517">
    <property type="entry name" value="DDX54/DBP10_DEAD-box_helicase"/>
</dbReference>
<feature type="compositionally biased region" description="Basic and acidic residues" evidence="13">
    <location>
        <begin position="716"/>
        <end position="739"/>
    </location>
</feature>
<dbReference type="GO" id="GO:0005730">
    <property type="term" value="C:nucleolus"/>
    <property type="evidence" value="ECO:0007669"/>
    <property type="project" value="UniProtKB-SubCell"/>
</dbReference>
<comment type="catalytic activity">
    <reaction evidence="10">
        <text>ATP + H2O = ADP + phosphate + H(+)</text>
        <dbReference type="Rhea" id="RHEA:13065"/>
        <dbReference type="ChEBI" id="CHEBI:15377"/>
        <dbReference type="ChEBI" id="CHEBI:15378"/>
        <dbReference type="ChEBI" id="CHEBI:30616"/>
        <dbReference type="ChEBI" id="CHEBI:43474"/>
        <dbReference type="ChEBI" id="CHEBI:456216"/>
        <dbReference type="EC" id="3.6.4.13"/>
    </reaction>
</comment>
<keyword evidence="8" id="KW-0694">RNA-binding</keyword>
<evidence type="ECO:0000256" key="6">
    <source>
        <dbReference type="ARBA" id="ARBA00022806"/>
    </source>
</evidence>
<evidence type="ECO:0000256" key="11">
    <source>
        <dbReference type="PROSITE-ProRule" id="PRU00552"/>
    </source>
</evidence>
<feature type="compositionally biased region" description="Basic residues" evidence="13">
    <location>
        <begin position="25"/>
        <end position="35"/>
    </location>
</feature>
<dbReference type="Gene3D" id="3.40.50.300">
    <property type="entry name" value="P-loop containing nucleotide triphosphate hydrolases"/>
    <property type="match status" value="2"/>
</dbReference>
<dbReference type="EMBL" id="KZ308609">
    <property type="protein sequence ID" value="KAG8232288.1"/>
    <property type="molecule type" value="Genomic_DNA"/>
</dbReference>
<feature type="domain" description="Helicase C-terminal" evidence="15">
    <location>
        <begin position="269"/>
        <end position="415"/>
    </location>
</feature>
<feature type="domain" description="DEAD-box RNA helicase Q" evidence="16">
    <location>
        <begin position="39"/>
        <end position="67"/>
    </location>
</feature>
<evidence type="ECO:0000256" key="12">
    <source>
        <dbReference type="RuleBase" id="RU000492"/>
    </source>
</evidence>
<evidence type="ECO:0000256" key="2">
    <source>
        <dbReference type="ARBA" id="ARBA00010379"/>
    </source>
</evidence>